<name>A0A914RK78_PAREQ</name>
<evidence type="ECO:0000313" key="3">
    <source>
        <dbReference type="WBParaSite" id="PEQ_0000691901-mRNA-1"/>
    </source>
</evidence>
<dbReference type="WBParaSite" id="PEQ_0000691901-mRNA-1">
    <property type="protein sequence ID" value="PEQ_0000691901-mRNA-1"/>
    <property type="gene ID" value="PEQ_0000691901"/>
</dbReference>
<protein>
    <submittedName>
        <fullName evidence="3">Uncharacterized protein</fullName>
    </submittedName>
</protein>
<keyword evidence="1" id="KW-1133">Transmembrane helix</keyword>
<keyword evidence="1" id="KW-0812">Transmembrane</keyword>
<accession>A0A914RK78</accession>
<dbReference type="Proteomes" id="UP000887564">
    <property type="component" value="Unplaced"/>
</dbReference>
<keyword evidence="1" id="KW-0472">Membrane</keyword>
<dbReference type="AlphaFoldDB" id="A0A914RK78"/>
<organism evidence="2 3">
    <name type="scientific">Parascaris equorum</name>
    <name type="common">Equine roundworm</name>
    <dbReference type="NCBI Taxonomy" id="6256"/>
    <lineage>
        <taxon>Eukaryota</taxon>
        <taxon>Metazoa</taxon>
        <taxon>Ecdysozoa</taxon>
        <taxon>Nematoda</taxon>
        <taxon>Chromadorea</taxon>
        <taxon>Rhabditida</taxon>
        <taxon>Spirurina</taxon>
        <taxon>Ascaridomorpha</taxon>
        <taxon>Ascaridoidea</taxon>
        <taxon>Ascarididae</taxon>
        <taxon>Parascaris</taxon>
    </lineage>
</organism>
<reference evidence="3" key="1">
    <citation type="submission" date="2022-11" db="UniProtKB">
        <authorList>
            <consortium name="WormBaseParasite"/>
        </authorList>
    </citation>
    <scope>IDENTIFICATION</scope>
</reference>
<proteinExistence type="predicted"/>
<keyword evidence="2" id="KW-1185">Reference proteome</keyword>
<evidence type="ECO:0000256" key="1">
    <source>
        <dbReference type="SAM" id="Phobius"/>
    </source>
</evidence>
<evidence type="ECO:0000313" key="2">
    <source>
        <dbReference type="Proteomes" id="UP000887564"/>
    </source>
</evidence>
<feature type="transmembrane region" description="Helical" evidence="1">
    <location>
        <begin position="68"/>
        <end position="87"/>
    </location>
</feature>
<sequence>MNRIGSTRKSLLSEAACVASIQTKTQQSFVSFVAHQSAVFLNLPSFSAYINYLVCTYFRRFRHMRCTFVFFSSYIAVNVTVWGEAVICL</sequence>